<keyword evidence="1" id="KW-0597">Phosphoprotein</keyword>
<dbReference type="Pfam" id="PF00072">
    <property type="entry name" value="Response_reg"/>
    <property type="match status" value="1"/>
</dbReference>
<proteinExistence type="predicted"/>
<evidence type="ECO:0000256" key="1">
    <source>
        <dbReference type="PROSITE-ProRule" id="PRU00169"/>
    </source>
</evidence>
<dbReference type="PROSITE" id="PS50110">
    <property type="entry name" value="RESPONSE_REGULATORY"/>
    <property type="match status" value="1"/>
</dbReference>
<name>A0A9D7SBS8_9BACT</name>
<dbReference type="AlphaFoldDB" id="A0A9D7SBS8"/>
<protein>
    <submittedName>
        <fullName evidence="4">Response regulator</fullName>
    </submittedName>
</protein>
<dbReference type="SMART" id="SM00448">
    <property type="entry name" value="REC"/>
    <property type="match status" value="1"/>
</dbReference>
<dbReference type="InterPro" id="IPR011006">
    <property type="entry name" value="CheY-like_superfamily"/>
</dbReference>
<evidence type="ECO:0000313" key="4">
    <source>
        <dbReference type="EMBL" id="MBK9718762.1"/>
    </source>
</evidence>
<dbReference type="Pfam" id="PF04397">
    <property type="entry name" value="LytTR"/>
    <property type="match status" value="1"/>
</dbReference>
<feature type="domain" description="Response regulatory" evidence="2">
    <location>
        <begin position="3"/>
        <end position="116"/>
    </location>
</feature>
<dbReference type="InterPro" id="IPR007492">
    <property type="entry name" value="LytTR_DNA-bd_dom"/>
</dbReference>
<comment type="caution">
    <text evidence="4">The sequence shown here is derived from an EMBL/GenBank/DDBJ whole genome shotgun (WGS) entry which is preliminary data.</text>
</comment>
<accession>A0A9D7SBS8</accession>
<dbReference type="InterPro" id="IPR001789">
    <property type="entry name" value="Sig_transdc_resp-reg_receiver"/>
</dbReference>
<dbReference type="Gene3D" id="2.40.50.1020">
    <property type="entry name" value="LytTr DNA-binding domain"/>
    <property type="match status" value="1"/>
</dbReference>
<evidence type="ECO:0000259" key="3">
    <source>
        <dbReference type="PROSITE" id="PS50930"/>
    </source>
</evidence>
<feature type="domain" description="HTH LytTR-type" evidence="3">
    <location>
        <begin position="149"/>
        <end position="255"/>
    </location>
</feature>
<evidence type="ECO:0000313" key="5">
    <source>
        <dbReference type="Proteomes" id="UP000808349"/>
    </source>
</evidence>
<dbReference type="PANTHER" id="PTHR37299">
    <property type="entry name" value="TRANSCRIPTIONAL REGULATOR-RELATED"/>
    <property type="match status" value="1"/>
</dbReference>
<dbReference type="SUPFAM" id="SSF52172">
    <property type="entry name" value="CheY-like"/>
    <property type="match status" value="1"/>
</dbReference>
<dbReference type="InterPro" id="IPR046947">
    <property type="entry name" value="LytR-like"/>
</dbReference>
<evidence type="ECO:0000259" key="2">
    <source>
        <dbReference type="PROSITE" id="PS50110"/>
    </source>
</evidence>
<dbReference type="SMART" id="SM00850">
    <property type="entry name" value="LytTR"/>
    <property type="match status" value="1"/>
</dbReference>
<dbReference type="EMBL" id="JADKFW010000013">
    <property type="protein sequence ID" value="MBK9718762.1"/>
    <property type="molecule type" value="Genomic_DNA"/>
</dbReference>
<dbReference type="Gene3D" id="3.40.50.2300">
    <property type="match status" value="1"/>
</dbReference>
<feature type="modified residue" description="4-aspartylphosphate" evidence="1">
    <location>
        <position position="55"/>
    </location>
</feature>
<dbReference type="PROSITE" id="PS50930">
    <property type="entry name" value="HTH_LYTTR"/>
    <property type="match status" value="1"/>
</dbReference>
<dbReference type="GO" id="GO:0000156">
    <property type="term" value="F:phosphorelay response regulator activity"/>
    <property type="evidence" value="ECO:0007669"/>
    <property type="project" value="InterPro"/>
</dbReference>
<dbReference type="Proteomes" id="UP000808349">
    <property type="component" value="Unassembled WGS sequence"/>
</dbReference>
<reference evidence="4 5" key="1">
    <citation type="submission" date="2020-10" db="EMBL/GenBank/DDBJ databases">
        <title>Connecting structure to function with the recovery of over 1000 high-quality activated sludge metagenome-assembled genomes encoding full-length rRNA genes using long-read sequencing.</title>
        <authorList>
            <person name="Singleton C.M."/>
            <person name="Petriglieri F."/>
            <person name="Kristensen J.M."/>
            <person name="Kirkegaard R.H."/>
            <person name="Michaelsen T.Y."/>
            <person name="Andersen M.H."/>
            <person name="Karst S.M."/>
            <person name="Dueholm M.S."/>
            <person name="Nielsen P.H."/>
            <person name="Albertsen M."/>
        </authorList>
    </citation>
    <scope>NUCLEOTIDE SEQUENCE [LARGE SCALE GENOMIC DNA]</scope>
    <source>
        <strain evidence="4">Ribe_18-Q3-R11-54_BAT3C.373</strain>
    </source>
</reference>
<dbReference type="GO" id="GO:0003677">
    <property type="term" value="F:DNA binding"/>
    <property type="evidence" value="ECO:0007669"/>
    <property type="project" value="InterPro"/>
</dbReference>
<gene>
    <name evidence="4" type="ORF">IPO85_14845</name>
</gene>
<sequence length="255" mass="29775">MIQAFILDDEFGAIKNLQLILQDMAPNIEVIGYATSTKDAELKIRMLKPDVLFLDIEMPNESGIEFLKRLHYYDFEVVFVTAYNEFAIQAFKLNAIDYLLKPIDQQEMKHCLERINDLYVLKSNYRMTLTKEKLDHFCDSFEGNDHSKIVLKNKDAIEFVSFEHIIYLRGDGSYTDFTFELKGKITKILMSYPLSHYESILPKKTFLRVHKSFIINTKFIKQIQKSPGYTILLHSGETIPISKRRVADIITQLQK</sequence>
<dbReference type="PANTHER" id="PTHR37299:SF1">
    <property type="entry name" value="STAGE 0 SPORULATION PROTEIN A HOMOLOG"/>
    <property type="match status" value="1"/>
</dbReference>
<organism evidence="4 5">
    <name type="scientific">Candidatus Defluviibacterium haderslevense</name>
    <dbReference type="NCBI Taxonomy" id="2981993"/>
    <lineage>
        <taxon>Bacteria</taxon>
        <taxon>Pseudomonadati</taxon>
        <taxon>Bacteroidota</taxon>
        <taxon>Saprospiria</taxon>
        <taxon>Saprospirales</taxon>
        <taxon>Saprospiraceae</taxon>
        <taxon>Candidatus Defluviibacterium</taxon>
    </lineage>
</organism>